<dbReference type="EMBL" id="JAHIBW010000005">
    <property type="protein sequence ID" value="KAG7310933.1"/>
    <property type="molecule type" value="Genomic_DNA"/>
</dbReference>
<dbReference type="InterPro" id="IPR039672">
    <property type="entry name" value="MFS_2"/>
</dbReference>
<feature type="transmembrane region" description="Helical" evidence="2">
    <location>
        <begin position="379"/>
        <end position="400"/>
    </location>
</feature>
<accession>A0ABQ7R0V8</accession>
<keyword evidence="2" id="KW-0812">Transmembrane</keyword>
<dbReference type="PANTHER" id="PTHR11328:SF28">
    <property type="entry name" value="MAJOR FACILITATOR SUPERFAMILY DOMAIN-CONTAINING PROTEIN 12"/>
    <property type="match status" value="1"/>
</dbReference>
<evidence type="ECO:0000313" key="3">
    <source>
        <dbReference type="EMBL" id="KAG7310933.1"/>
    </source>
</evidence>
<name>A0ABQ7R0V8_PLUXY</name>
<feature type="transmembrane region" description="Helical" evidence="2">
    <location>
        <begin position="161"/>
        <end position="184"/>
    </location>
</feature>
<keyword evidence="2" id="KW-0472">Membrane</keyword>
<protein>
    <recommendedName>
        <fullName evidence="5">Major facilitator superfamily domain-containing protein 12-like</fullName>
    </recommendedName>
</protein>
<evidence type="ECO:0008006" key="5">
    <source>
        <dbReference type="Google" id="ProtNLM"/>
    </source>
</evidence>
<keyword evidence="4" id="KW-1185">Reference proteome</keyword>
<feature type="transmembrane region" description="Helical" evidence="2">
    <location>
        <begin position="118"/>
        <end position="140"/>
    </location>
</feature>
<feature type="transmembrane region" description="Helical" evidence="2">
    <location>
        <begin position="255"/>
        <end position="276"/>
    </location>
</feature>
<feature type="transmembrane region" description="Helical" evidence="2">
    <location>
        <begin position="412"/>
        <end position="434"/>
    </location>
</feature>
<keyword evidence="2" id="KW-1133">Transmembrane helix</keyword>
<organism evidence="3 4">
    <name type="scientific">Plutella xylostella</name>
    <name type="common">Diamondback moth</name>
    <name type="synonym">Plutella maculipennis</name>
    <dbReference type="NCBI Taxonomy" id="51655"/>
    <lineage>
        <taxon>Eukaryota</taxon>
        <taxon>Metazoa</taxon>
        <taxon>Ecdysozoa</taxon>
        <taxon>Arthropoda</taxon>
        <taxon>Hexapoda</taxon>
        <taxon>Insecta</taxon>
        <taxon>Pterygota</taxon>
        <taxon>Neoptera</taxon>
        <taxon>Endopterygota</taxon>
        <taxon>Lepidoptera</taxon>
        <taxon>Glossata</taxon>
        <taxon>Ditrysia</taxon>
        <taxon>Yponomeutoidea</taxon>
        <taxon>Plutellidae</taxon>
        <taxon>Plutella</taxon>
    </lineage>
</organism>
<evidence type="ECO:0000256" key="1">
    <source>
        <dbReference type="ARBA" id="ARBA00008335"/>
    </source>
</evidence>
<proteinExistence type="inferred from homology"/>
<dbReference type="CDD" id="cd17491">
    <property type="entry name" value="MFS_MFSD12"/>
    <property type="match status" value="1"/>
</dbReference>
<dbReference type="InterPro" id="IPR036259">
    <property type="entry name" value="MFS_trans_sf"/>
</dbReference>
<dbReference type="Proteomes" id="UP000823941">
    <property type="component" value="Chromosome 5"/>
</dbReference>
<dbReference type="Gene3D" id="1.20.1250.20">
    <property type="entry name" value="MFS general substrate transporter like domains"/>
    <property type="match status" value="2"/>
</dbReference>
<feature type="transmembrane region" description="Helical" evidence="2">
    <location>
        <begin position="346"/>
        <end position="367"/>
    </location>
</feature>
<dbReference type="SUPFAM" id="SSF103473">
    <property type="entry name" value="MFS general substrate transporter"/>
    <property type="match status" value="1"/>
</dbReference>
<comment type="caution">
    <text evidence="3">The sequence shown here is derived from an EMBL/GenBank/DDBJ whole genome shotgun (WGS) entry which is preliminary data.</text>
</comment>
<reference evidence="3 4" key="1">
    <citation type="submission" date="2021-06" db="EMBL/GenBank/DDBJ databases">
        <title>A haploid diamondback moth (Plutella xylostella L.) genome assembly resolves 31 chromosomes and identifies a diamide resistance mutation.</title>
        <authorList>
            <person name="Ward C.M."/>
            <person name="Perry K.D."/>
            <person name="Baker G."/>
            <person name="Powis K."/>
            <person name="Heckel D.G."/>
            <person name="Baxter S.W."/>
        </authorList>
    </citation>
    <scope>NUCLEOTIDE SEQUENCE [LARGE SCALE GENOMIC DNA]</scope>
    <source>
        <strain evidence="3 4">LV</strain>
        <tissue evidence="3">Single pupa</tissue>
    </source>
</reference>
<feature type="transmembrane region" description="Helical" evidence="2">
    <location>
        <begin position="23"/>
        <end position="44"/>
    </location>
</feature>
<evidence type="ECO:0000313" key="4">
    <source>
        <dbReference type="Proteomes" id="UP000823941"/>
    </source>
</evidence>
<dbReference type="Pfam" id="PF13347">
    <property type="entry name" value="MFS_2"/>
    <property type="match status" value="1"/>
</dbReference>
<feature type="transmembrane region" description="Helical" evidence="2">
    <location>
        <begin position="89"/>
        <end position="106"/>
    </location>
</feature>
<feature type="transmembrane region" description="Helical" evidence="2">
    <location>
        <begin position="316"/>
        <end position="334"/>
    </location>
</feature>
<evidence type="ECO:0000256" key="2">
    <source>
        <dbReference type="SAM" id="Phobius"/>
    </source>
</evidence>
<dbReference type="PANTHER" id="PTHR11328">
    <property type="entry name" value="MAJOR FACILITATOR SUPERFAMILY DOMAIN-CONTAINING PROTEIN"/>
    <property type="match status" value="1"/>
</dbReference>
<comment type="similarity">
    <text evidence="1">Belongs to the major facilitator superfamily.</text>
</comment>
<feature type="transmembrane region" description="Helical" evidence="2">
    <location>
        <begin position="204"/>
        <end position="223"/>
    </location>
</feature>
<feature type="transmembrane region" description="Helical" evidence="2">
    <location>
        <begin position="282"/>
        <end position="304"/>
    </location>
</feature>
<sequence length="462" mass="51018">MDNEFRDISTSIWLQLGYGVGHILNDVCASLWFTYFLVFFHLVLEFSASQAGNLMLIGQVVDALSTPFVGYHSDHTDNVISIQYGKRKLWHLFGTACVLGSFPFIFTQCIGCSMAHKWAQMFYFAAFIMIFQIGWASVQISHLSLIPELSSDDHTRTHLTAVRYGFTVFSNLLVYVVTWLVLHVTGDCNSHQIGPTDAWKFRHIVYIVMAVGVVASVVFHVTVHEKRHRRQEELLAVEESTHADFLKRPLMYQVAGVYMSTRLVVNVSQVFIPLYLHQTLALPARSLAVVPLTMYLGSLSAAAVQRAAPRSLSRKVNYLFGALCTLVAIVWIFVGSGESYKVYEIYAVAVLIGFGGAIMLVTSLSLTADLVGSQTRASAFVYGLMSFTDKLSCGVAIALIQKYADVAPVGYYRDILCWVCGGASVLGLALTLFLPKFNSGAERLIVDASINSADDTGHEADI</sequence>
<gene>
    <name evidence="3" type="ORF">JYU34_003773</name>
</gene>